<organism evidence="3 4">
    <name type="scientific">Halomarina rubra</name>
    <dbReference type="NCBI Taxonomy" id="2071873"/>
    <lineage>
        <taxon>Archaea</taxon>
        <taxon>Methanobacteriati</taxon>
        <taxon>Methanobacteriota</taxon>
        <taxon>Stenosarchaea group</taxon>
        <taxon>Halobacteria</taxon>
        <taxon>Halobacteriales</taxon>
        <taxon>Natronomonadaceae</taxon>
        <taxon>Halomarina</taxon>
    </lineage>
</organism>
<keyword evidence="1" id="KW-0812">Transmembrane</keyword>
<keyword evidence="1" id="KW-0472">Membrane</keyword>
<name>A0ABD6AWV7_9EURY</name>
<dbReference type="EMBL" id="JBHUDC010000006">
    <property type="protein sequence ID" value="MFD1514104.1"/>
    <property type="molecule type" value="Genomic_DNA"/>
</dbReference>
<sequence>MDTENQETRGDGSGVVQISRPIEAESEPTQPAFGIVAEDDTGVLKNVARATEQGLTTFIADTPETDSEVARIAQQLGASVIETETIDTAASDARTMLATYAQASSHPGIIIPDDGAVQIDIDRSLEAAGSEQFITSGVSEKATSHPGVLVAIPAYNEAAAIAEVVRDVQQYADEVLVIDDGSSDNTVALAKEAGAVVIEHETNKGYGGALNTAFSEADEREAEHLVIVDGDGQHDASDIPTMVETLSQNDADVSIGSRFAKGSETEIPLYRRFGIEVVNTLTNLSMGVLRPRSWVRDTQSGFRAYNRKAIASLNADSSIGEDMSASTDILHHCHQNSYEIAELGTTISYDVENASSQNPLSHGLGLVNNILTTIERERPVTVLGIPGFVSAFVGLGFGYLTFSKYIANNVFPMGLAITSAFFALAGIFACFTAIILHSMNTHLD</sequence>
<dbReference type="Pfam" id="PF00535">
    <property type="entry name" value="Glycos_transf_2"/>
    <property type="match status" value="1"/>
</dbReference>
<evidence type="ECO:0000313" key="4">
    <source>
        <dbReference type="Proteomes" id="UP001597187"/>
    </source>
</evidence>
<evidence type="ECO:0000259" key="2">
    <source>
        <dbReference type="Pfam" id="PF00535"/>
    </source>
</evidence>
<gene>
    <name evidence="3" type="ORF">ACFSBT_12520</name>
</gene>
<protein>
    <submittedName>
        <fullName evidence="3">Glycosyltransferase family 2 protein</fullName>
    </submittedName>
</protein>
<dbReference type="CDD" id="cd04179">
    <property type="entry name" value="DPM_DPG-synthase_like"/>
    <property type="match status" value="1"/>
</dbReference>
<feature type="transmembrane region" description="Helical" evidence="1">
    <location>
        <begin position="414"/>
        <end position="436"/>
    </location>
</feature>
<reference evidence="3 4" key="1">
    <citation type="journal article" date="2019" name="Int. J. Syst. Evol. Microbiol.">
        <title>The Global Catalogue of Microorganisms (GCM) 10K type strain sequencing project: providing services to taxonomists for standard genome sequencing and annotation.</title>
        <authorList>
            <consortium name="The Broad Institute Genomics Platform"/>
            <consortium name="The Broad Institute Genome Sequencing Center for Infectious Disease"/>
            <person name="Wu L."/>
            <person name="Ma J."/>
        </authorList>
    </citation>
    <scope>NUCLEOTIDE SEQUENCE [LARGE SCALE GENOMIC DNA]</scope>
    <source>
        <strain evidence="3 4">CGMCC 1.12563</strain>
    </source>
</reference>
<dbReference type="AlphaFoldDB" id="A0ABD6AWV7"/>
<keyword evidence="1" id="KW-1133">Transmembrane helix</keyword>
<dbReference type="Proteomes" id="UP001597187">
    <property type="component" value="Unassembled WGS sequence"/>
</dbReference>
<dbReference type="InterPro" id="IPR029044">
    <property type="entry name" value="Nucleotide-diphossugar_trans"/>
</dbReference>
<proteinExistence type="predicted"/>
<dbReference type="InterPro" id="IPR001173">
    <property type="entry name" value="Glyco_trans_2-like"/>
</dbReference>
<feature type="domain" description="Glycosyltransferase 2-like" evidence="2">
    <location>
        <begin position="150"/>
        <end position="310"/>
    </location>
</feature>
<accession>A0ABD6AWV7</accession>
<dbReference type="PANTHER" id="PTHR48090">
    <property type="entry name" value="UNDECAPRENYL-PHOSPHATE 4-DEOXY-4-FORMAMIDO-L-ARABINOSE TRANSFERASE-RELATED"/>
    <property type="match status" value="1"/>
</dbReference>
<dbReference type="RefSeq" id="WP_250874076.1">
    <property type="nucleotide sequence ID" value="NZ_JALXFV010000006.1"/>
</dbReference>
<evidence type="ECO:0000313" key="3">
    <source>
        <dbReference type="EMBL" id="MFD1514104.1"/>
    </source>
</evidence>
<comment type="caution">
    <text evidence="3">The sequence shown here is derived from an EMBL/GenBank/DDBJ whole genome shotgun (WGS) entry which is preliminary data.</text>
</comment>
<dbReference type="InterPro" id="IPR050256">
    <property type="entry name" value="Glycosyltransferase_2"/>
</dbReference>
<dbReference type="SUPFAM" id="SSF53448">
    <property type="entry name" value="Nucleotide-diphospho-sugar transferases"/>
    <property type="match status" value="1"/>
</dbReference>
<dbReference type="Gene3D" id="3.90.550.10">
    <property type="entry name" value="Spore Coat Polysaccharide Biosynthesis Protein SpsA, Chain A"/>
    <property type="match status" value="1"/>
</dbReference>
<evidence type="ECO:0000256" key="1">
    <source>
        <dbReference type="SAM" id="Phobius"/>
    </source>
</evidence>
<keyword evidence="4" id="KW-1185">Reference proteome</keyword>
<dbReference type="PANTHER" id="PTHR48090:SF7">
    <property type="entry name" value="RFBJ PROTEIN"/>
    <property type="match status" value="1"/>
</dbReference>
<feature type="transmembrane region" description="Helical" evidence="1">
    <location>
        <begin position="380"/>
        <end position="402"/>
    </location>
</feature>